<proteinExistence type="predicted"/>
<dbReference type="AlphaFoldDB" id="A0A9N8HGY5"/>
<dbReference type="EMBL" id="CAICTM010000602">
    <property type="protein sequence ID" value="CAB9513641.1"/>
    <property type="molecule type" value="Genomic_DNA"/>
</dbReference>
<protein>
    <submittedName>
        <fullName evidence="2">Uncharacterized protein</fullName>
    </submittedName>
</protein>
<sequence>MHRTGGSSSTPLLLALLVMMWPEGSSYEEMPKMMPPHTLDDDGLANLTVSANSSNVTLVIPFAPVNLQDVCDPATIDSIDQVLLCEDACANAECCWKTNTCVEDIVCEHYSPCTILVHATSGPSDEYVTMMPTGDTVAQLPPPDLPEICSAASLTTTDGFQLCQDACRKMECCWKPFVASCVSEPVCQGYTPCWNLVPRGISPIEYACDHEYDPAECVSKCAEATCGFARDIEEFCEPDTIVCSYYATCETLYSNANTYTNTAAEEACFSNVQGLLAPCLEVCAEATCCFTTDASKACDATGPAIDCSEYVACWFLFTNEIDDVAVDFACYGGNLSAFSCVLRVLLITHAKYFMRATLYHNPQRTTS</sequence>
<evidence type="ECO:0000313" key="2">
    <source>
        <dbReference type="EMBL" id="CAB9513641.1"/>
    </source>
</evidence>
<organism evidence="2 3">
    <name type="scientific">Seminavis robusta</name>
    <dbReference type="NCBI Taxonomy" id="568900"/>
    <lineage>
        <taxon>Eukaryota</taxon>
        <taxon>Sar</taxon>
        <taxon>Stramenopiles</taxon>
        <taxon>Ochrophyta</taxon>
        <taxon>Bacillariophyta</taxon>
        <taxon>Bacillariophyceae</taxon>
        <taxon>Bacillariophycidae</taxon>
        <taxon>Naviculales</taxon>
        <taxon>Naviculaceae</taxon>
        <taxon>Seminavis</taxon>
    </lineage>
</organism>
<keyword evidence="1" id="KW-0732">Signal</keyword>
<reference evidence="2" key="1">
    <citation type="submission" date="2020-06" db="EMBL/GenBank/DDBJ databases">
        <authorList>
            <consortium name="Plant Systems Biology data submission"/>
        </authorList>
    </citation>
    <scope>NUCLEOTIDE SEQUENCE</scope>
    <source>
        <strain evidence="2">D6</strain>
    </source>
</reference>
<gene>
    <name evidence="2" type="ORF">SEMRO_603_G174030.1</name>
</gene>
<dbReference type="Proteomes" id="UP001153069">
    <property type="component" value="Unassembled WGS sequence"/>
</dbReference>
<accession>A0A9N8HGY5</accession>
<feature type="signal peptide" evidence="1">
    <location>
        <begin position="1"/>
        <end position="26"/>
    </location>
</feature>
<evidence type="ECO:0000313" key="3">
    <source>
        <dbReference type="Proteomes" id="UP001153069"/>
    </source>
</evidence>
<keyword evidence="3" id="KW-1185">Reference proteome</keyword>
<name>A0A9N8HGY5_9STRA</name>
<comment type="caution">
    <text evidence="2">The sequence shown here is derived from an EMBL/GenBank/DDBJ whole genome shotgun (WGS) entry which is preliminary data.</text>
</comment>
<evidence type="ECO:0000256" key="1">
    <source>
        <dbReference type="SAM" id="SignalP"/>
    </source>
</evidence>
<feature type="chain" id="PRO_5040142717" evidence="1">
    <location>
        <begin position="27"/>
        <end position="367"/>
    </location>
</feature>